<keyword evidence="12 15" id="KW-0460">Magnesium</keyword>
<comment type="subcellular location">
    <subcellularLocation>
        <location evidence="2 15">Cytoplasm</location>
    </subcellularLocation>
</comment>
<accession>A0A7V0XE66</accession>
<comment type="cofactor">
    <cofactor evidence="1 15">
        <name>Mg(2+)</name>
        <dbReference type="ChEBI" id="CHEBI:18420"/>
    </cofactor>
</comment>
<dbReference type="CDD" id="cd06223">
    <property type="entry name" value="PRTases_typeI"/>
    <property type="match status" value="1"/>
</dbReference>
<name>A0A7V0XE66_UNCW3</name>
<evidence type="ECO:0000256" key="2">
    <source>
        <dbReference type="ARBA" id="ARBA00004496"/>
    </source>
</evidence>
<feature type="domain" description="Phosphoribosyltransferase" evidence="16">
    <location>
        <begin position="10"/>
        <end position="162"/>
    </location>
</feature>
<evidence type="ECO:0000256" key="13">
    <source>
        <dbReference type="ARBA" id="ARBA00048811"/>
    </source>
</evidence>
<dbReference type="GO" id="GO:0006166">
    <property type="term" value="P:purine ribonucleoside salvage"/>
    <property type="evidence" value="ECO:0007669"/>
    <property type="project" value="UniProtKB-KW"/>
</dbReference>
<evidence type="ECO:0000313" key="17">
    <source>
        <dbReference type="EMBL" id="HDQ98708.1"/>
    </source>
</evidence>
<dbReference type="Pfam" id="PF00156">
    <property type="entry name" value="Pribosyltran"/>
    <property type="match status" value="1"/>
</dbReference>
<comment type="pathway">
    <text evidence="3 15">Purine metabolism; IMP biosynthesis via salvage pathway; IMP from hypoxanthine: step 1/1.</text>
</comment>
<comment type="catalytic activity">
    <reaction evidence="14">
        <text>IMP + diphosphate = hypoxanthine + 5-phospho-alpha-D-ribose 1-diphosphate</text>
        <dbReference type="Rhea" id="RHEA:17973"/>
        <dbReference type="ChEBI" id="CHEBI:17368"/>
        <dbReference type="ChEBI" id="CHEBI:33019"/>
        <dbReference type="ChEBI" id="CHEBI:58017"/>
        <dbReference type="ChEBI" id="CHEBI:58053"/>
        <dbReference type="EC" id="2.4.2.8"/>
    </reaction>
    <physiologicalReaction direction="right-to-left" evidence="14">
        <dbReference type="Rhea" id="RHEA:17975"/>
    </physiologicalReaction>
</comment>
<evidence type="ECO:0000256" key="12">
    <source>
        <dbReference type="ARBA" id="ARBA00022842"/>
    </source>
</evidence>
<keyword evidence="9 15" id="KW-0479">Metal-binding</keyword>
<sequence>MSTPPREAVRELLSEKTIARRVSELAARISADYAGREVIVIGILKGSWIFLADLVRLMTVPVVIDFMTVSSYGTSTRTSGVVKIVTDLKCPLEGRDVLLVEDILDSGLTMRYLLDNLRRRGPRSLRVCVLMDKPARRKVEIRPDYVGFEVPDEFVVGYGTDYAERFRHLPFIGCLENREGEGDDAR</sequence>
<evidence type="ECO:0000256" key="6">
    <source>
        <dbReference type="ARBA" id="ARBA00022490"/>
    </source>
</evidence>
<evidence type="ECO:0000256" key="8">
    <source>
        <dbReference type="ARBA" id="ARBA00022679"/>
    </source>
</evidence>
<dbReference type="GO" id="GO:0006178">
    <property type="term" value="P:guanine salvage"/>
    <property type="evidence" value="ECO:0007669"/>
    <property type="project" value="TreeGrafter"/>
</dbReference>
<dbReference type="PANTHER" id="PTHR43340">
    <property type="entry name" value="HYPOXANTHINE-GUANINE PHOSPHORIBOSYLTRANSFERASE"/>
    <property type="match status" value="1"/>
</dbReference>
<evidence type="ECO:0000256" key="3">
    <source>
        <dbReference type="ARBA" id="ARBA00004669"/>
    </source>
</evidence>
<keyword evidence="6 15" id="KW-0963">Cytoplasm</keyword>
<keyword evidence="10 15" id="KW-0660">Purine salvage</keyword>
<dbReference type="InterPro" id="IPR050408">
    <property type="entry name" value="HGPRT"/>
</dbReference>
<dbReference type="SUPFAM" id="SSF53271">
    <property type="entry name" value="PRTase-like"/>
    <property type="match status" value="1"/>
</dbReference>
<dbReference type="GO" id="GO:0046100">
    <property type="term" value="P:hypoxanthine metabolic process"/>
    <property type="evidence" value="ECO:0007669"/>
    <property type="project" value="TreeGrafter"/>
</dbReference>
<dbReference type="InterPro" id="IPR000836">
    <property type="entry name" value="PRTase_dom"/>
</dbReference>
<comment type="similarity">
    <text evidence="4 15">Belongs to the purine/pyrimidine phosphoribosyltransferase family.</text>
</comment>
<dbReference type="EMBL" id="DSBX01000008">
    <property type="protein sequence ID" value="HDQ98708.1"/>
    <property type="molecule type" value="Genomic_DNA"/>
</dbReference>
<keyword evidence="11 15" id="KW-0547">Nucleotide-binding</keyword>
<evidence type="ECO:0000256" key="4">
    <source>
        <dbReference type="ARBA" id="ARBA00008391"/>
    </source>
</evidence>
<gene>
    <name evidence="17" type="primary">hpt</name>
    <name evidence="17" type="ORF">ENN51_00265</name>
</gene>
<dbReference type="GO" id="GO:0032264">
    <property type="term" value="P:IMP salvage"/>
    <property type="evidence" value="ECO:0007669"/>
    <property type="project" value="UniProtKB-UniPathway"/>
</dbReference>
<dbReference type="UniPathway" id="UPA00591">
    <property type="reaction ID" value="UER00648"/>
</dbReference>
<dbReference type="GO" id="GO:0004422">
    <property type="term" value="F:hypoxanthine phosphoribosyltransferase activity"/>
    <property type="evidence" value="ECO:0007669"/>
    <property type="project" value="InterPro"/>
</dbReference>
<dbReference type="Proteomes" id="UP000885672">
    <property type="component" value="Unassembled WGS sequence"/>
</dbReference>
<dbReference type="NCBIfam" id="TIGR01203">
    <property type="entry name" value="HGPRTase"/>
    <property type="match status" value="1"/>
</dbReference>
<evidence type="ECO:0000256" key="7">
    <source>
        <dbReference type="ARBA" id="ARBA00022676"/>
    </source>
</evidence>
<evidence type="ECO:0000256" key="1">
    <source>
        <dbReference type="ARBA" id="ARBA00001946"/>
    </source>
</evidence>
<evidence type="ECO:0000256" key="15">
    <source>
        <dbReference type="RuleBase" id="RU364099"/>
    </source>
</evidence>
<reference evidence="17" key="1">
    <citation type="journal article" date="2020" name="mSystems">
        <title>Genome- and Community-Level Interaction Insights into Carbon Utilization and Element Cycling Functions of Hydrothermarchaeota in Hydrothermal Sediment.</title>
        <authorList>
            <person name="Zhou Z."/>
            <person name="Liu Y."/>
            <person name="Xu W."/>
            <person name="Pan J."/>
            <person name="Luo Z.H."/>
            <person name="Li M."/>
        </authorList>
    </citation>
    <scope>NUCLEOTIDE SEQUENCE [LARGE SCALE GENOMIC DNA]</scope>
    <source>
        <strain evidence="17">SpSt-1182</strain>
    </source>
</reference>
<comment type="caution">
    <text evidence="17">The sequence shown here is derived from an EMBL/GenBank/DDBJ whole genome shotgun (WGS) entry which is preliminary data.</text>
</comment>
<dbReference type="GO" id="GO:0032263">
    <property type="term" value="P:GMP salvage"/>
    <property type="evidence" value="ECO:0007669"/>
    <property type="project" value="TreeGrafter"/>
</dbReference>
<keyword evidence="8 15" id="KW-0808">Transferase</keyword>
<dbReference type="InterPro" id="IPR005904">
    <property type="entry name" value="Hxn_phspho_trans"/>
</dbReference>
<evidence type="ECO:0000256" key="11">
    <source>
        <dbReference type="ARBA" id="ARBA00022741"/>
    </source>
</evidence>
<comment type="catalytic activity">
    <reaction evidence="13">
        <text>GMP + diphosphate = guanine + 5-phospho-alpha-D-ribose 1-diphosphate</text>
        <dbReference type="Rhea" id="RHEA:25424"/>
        <dbReference type="ChEBI" id="CHEBI:16235"/>
        <dbReference type="ChEBI" id="CHEBI:33019"/>
        <dbReference type="ChEBI" id="CHEBI:58017"/>
        <dbReference type="ChEBI" id="CHEBI:58115"/>
        <dbReference type="EC" id="2.4.2.8"/>
    </reaction>
    <physiologicalReaction direction="right-to-left" evidence="13">
        <dbReference type="Rhea" id="RHEA:25426"/>
    </physiologicalReaction>
</comment>
<organism evidence="17">
    <name type="scientific">candidate division WOR-3 bacterium</name>
    <dbReference type="NCBI Taxonomy" id="2052148"/>
    <lineage>
        <taxon>Bacteria</taxon>
        <taxon>Bacteria division WOR-3</taxon>
    </lineage>
</organism>
<evidence type="ECO:0000256" key="10">
    <source>
        <dbReference type="ARBA" id="ARBA00022726"/>
    </source>
</evidence>
<keyword evidence="7 15" id="KW-0328">Glycosyltransferase</keyword>
<dbReference type="FunFam" id="3.40.50.2020:FF:000006">
    <property type="entry name" value="Hypoxanthine phosphoribosyltransferase"/>
    <property type="match status" value="1"/>
</dbReference>
<dbReference type="Gene3D" id="3.40.50.2020">
    <property type="match status" value="1"/>
</dbReference>
<evidence type="ECO:0000256" key="9">
    <source>
        <dbReference type="ARBA" id="ARBA00022723"/>
    </source>
</evidence>
<dbReference type="InterPro" id="IPR029057">
    <property type="entry name" value="PRTase-like"/>
</dbReference>
<dbReference type="GO" id="GO:0000166">
    <property type="term" value="F:nucleotide binding"/>
    <property type="evidence" value="ECO:0007669"/>
    <property type="project" value="UniProtKB-KW"/>
</dbReference>
<dbReference type="PANTHER" id="PTHR43340:SF1">
    <property type="entry name" value="HYPOXANTHINE PHOSPHORIBOSYLTRANSFERASE"/>
    <property type="match status" value="1"/>
</dbReference>
<protein>
    <recommendedName>
        <fullName evidence="5 15">Hypoxanthine phosphoribosyltransferase</fullName>
        <ecNumber evidence="5 15">2.4.2.8</ecNumber>
    </recommendedName>
</protein>
<dbReference type="AlphaFoldDB" id="A0A7V0XE66"/>
<evidence type="ECO:0000259" key="16">
    <source>
        <dbReference type="Pfam" id="PF00156"/>
    </source>
</evidence>
<dbReference type="GO" id="GO:0000287">
    <property type="term" value="F:magnesium ion binding"/>
    <property type="evidence" value="ECO:0007669"/>
    <property type="project" value="TreeGrafter"/>
</dbReference>
<dbReference type="EC" id="2.4.2.8" evidence="5 15"/>
<proteinExistence type="inferred from homology"/>
<dbReference type="GO" id="GO:0052657">
    <property type="term" value="F:guanine phosphoribosyltransferase activity"/>
    <property type="evidence" value="ECO:0007669"/>
    <property type="project" value="UniProtKB-ARBA"/>
</dbReference>
<dbReference type="GO" id="GO:0005829">
    <property type="term" value="C:cytosol"/>
    <property type="evidence" value="ECO:0007669"/>
    <property type="project" value="TreeGrafter"/>
</dbReference>
<evidence type="ECO:0000256" key="14">
    <source>
        <dbReference type="ARBA" id="ARBA00049402"/>
    </source>
</evidence>
<evidence type="ECO:0000256" key="5">
    <source>
        <dbReference type="ARBA" id="ARBA00011895"/>
    </source>
</evidence>